<sequence length="285" mass="31555">MVWAGPLSRPSVVEKKASFSPSLTTTINDTDTELEYHPHPGKRLPLPVTAPSRTRSARSQRKVSPYRPTTADTDPDILPIRSKVQKATPAPNARQIAYLVLACSFLPLIISAAINFSIAYAMYRSYDRITLWAFPSCLAGDAAVTIVLTCLVTWFIEYCLVRRDVRTGGVPPLGWIRKPEEDKCGMGGRFGRWFLFADGLGEGWGEWLLGQLMRIAVLVVGCLVVFWPVTVGVLIAIGKKDGRDWVYEGRWTPELFKLILGGVLGMCLTPLMAGVWLLRAGWGCE</sequence>
<organism evidence="3 4">
    <name type="scientific">Cladorrhinum samala</name>
    <dbReference type="NCBI Taxonomy" id="585594"/>
    <lineage>
        <taxon>Eukaryota</taxon>
        <taxon>Fungi</taxon>
        <taxon>Dikarya</taxon>
        <taxon>Ascomycota</taxon>
        <taxon>Pezizomycotina</taxon>
        <taxon>Sordariomycetes</taxon>
        <taxon>Sordariomycetidae</taxon>
        <taxon>Sordariales</taxon>
        <taxon>Podosporaceae</taxon>
        <taxon>Cladorrhinum</taxon>
    </lineage>
</organism>
<proteinExistence type="predicted"/>
<dbReference type="Proteomes" id="UP001321749">
    <property type="component" value="Unassembled WGS sequence"/>
</dbReference>
<dbReference type="PANTHER" id="PTHR28297:SF1">
    <property type="entry name" value="FUNGAL PROTEIN"/>
    <property type="match status" value="1"/>
</dbReference>
<reference evidence="3" key="1">
    <citation type="journal article" date="2023" name="Mol. Phylogenet. Evol.">
        <title>Genome-scale phylogeny and comparative genomics of the fungal order Sordariales.</title>
        <authorList>
            <person name="Hensen N."/>
            <person name="Bonometti L."/>
            <person name="Westerberg I."/>
            <person name="Brannstrom I.O."/>
            <person name="Guillou S."/>
            <person name="Cros-Aarteil S."/>
            <person name="Calhoun S."/>
            <person name="Haridas S."/>
            <person name="Kuo A."/>
            <person name="Mondo S."/>
            <person name="Pangilinan J."/>
            <person name="Riley R."/>
            <person name="LaButti K."/>
            <person name="Andreopoulos B."/>
            <person name="Lipzen A."/>
            <person name="Chen C."/>
            <person name="Yan M."/>
            <person name="Daum C."/>
            <person name="Ng V."/>
            <person name="Clum A."/>
            <person name="Steindorff A."/>
            <person name="Ohm R.A."/>
            <person name="Martin F."/>
            <person name="Silar P."/>
            <person name="Natvig D.O."/>
            <person name="Lalanne C."/>
            <person name="Gautier V."/>
            <person name="Ament-Velasquez S.L."/>
            <person name="Kruys A."/>
            <person name="Hutchinson M.I."/>
            <person name="Powell A.J."/>
            <person name="Barry K."/>
            <person name="Miller A.N."/>
            <person name="Grigoriev I.V."/>
            <person name="Debuchy R."/>
            <person name="Gladieux P."/>
            <person name="Hiltunen Thoren M."/>
            <person name="Johannesson H."/>
        </authorList>
    </citation>
    <scope>NUCLEOTIDE SEQUENCE</scope>
    <source>
        <strain evidence="3">PSN324</strain>
    </source>
</reference>
<evidence type="ECO:0000256" key="1">
    <source>
        <dbReference type="SAM" id="MobiDB-lite"/>
    </source>
</evidence>
<feature type="transmembrane region" description="Helical" evidence="2">
    <location>
        <begin position="129"/>
        <end position="156"/>
    </location>
</feature>
<keyword evidence="2" id="KW-0812">Transmembrane</keyword>
<keyword evidence="2" id="KW-0472">Membrane</keyword>
<dbReference type="PANTHER" id="PTHR28297">
    <property type="entry name" value="FUNGAL PROTEIN"/>
    <property type="match status" value="1"/>
</dbReference>
<dbReference type="Pfam" id="PF10445">
    <property type="entry name" value="DUF2456"/>
    <property type="match status" value="1"/>
</dbReference>
<dbReference type="InterPro" id="IPR018852">
    <property type="entry name" value="DUF2456"/>
</dbReference>
<accession>A0AAV9HF39</accession>
<keyword evidence="4" id="KW-1185">Reference proteome</keyword>
<feature type="region of interest" description="Disordered" evidence="1">
    <location>
        <begin position="1"/>
        <end position="71"/>
    </location>
</feature>
<reference evidence="3" key="2">
    <citation type="submission" date="2023-06" db="EMBL/GenBank/DDBJ databases">
        <authorList>
            <consortium name="Lawrence Berkeley National Laboratory"/>
            <person name="Mondo S.J."/>
            <person name="Hensen N."/>
            <person name="Bonometti L."/>
            <person name="Westerberg I."/>
            <person name="Brannstrom I.O."/>
            <person name="Guillou S."/>
            <person name="Cros-Aarteil S."/>
            <person name="Calhoun S."/>
            <person name="Haridas S."/>
            <person name="Kuo A."/>
            <person name="Pangilinan J."/>
            <person name="Riley R."/>
            <person name="Labutti K."/>
            <person name="Andreopoulos B."/>
            <person name="Lipzen A."/>
            <person name="Chen C."/>
            <person name="Yanf M."/>
            <person name="Daum C."/>
            <person name="Ng V."/>
            <person name="Clum A."/>
            <person name="Steindorff A."/>
            <person name="Ohm R."/>
            <person name="Martin F."/>
            <person name="Silar P."/>
            <person name="Natvig D."/>
            <person name="Lalanne C."/>
            <person name="Gautier V."/>
            <person name="Ament-Velasquez S.L."/>
            <person name="Kruys A."/>
            <person name="Hutchinson M.I."/>
            <person name="Powell A.J."/>
            <person name="Barry K."/>
            <person name="Miller A.N."/>
            <person name="Grigoriev I.V."/>
            <person name="Debuchy R."/>
            <person name="Gladieux P."/>
            <person name="Thoren M.H."/>
            <person name="Johannesson H."/>
        </authorList>
    </citation>
    <scope>NUCLEOTIDE SEQUENCE</scope>
    <source>
        <strain evidence="3">PSN324</strain>
    </source>
</reference>
<protein>
    <submittedName>
        <fullName evidence="3">Uncharacterized protein</fullName>
    </submittedName>
</protein>
<keyword evidence="2" id="KW-1133">Transmembrane helix</keyword>
<evidence type="ECO:0000313" key="3">
    <source>
        <dbReference type="EMBL" id="KAK4459265.1"/>
    </source>
</evidence>
<feature type="compositionally biased region" description="Polar residues" evidence="1">
    <location>
        <begin position="19"/>
        <end position="29"/>
    </location>
</feature>
<feature type="transmembrane region" description="Helical" evidence="2">
    <location>
        <begin position="215"/>
        <end position="238"/>
    </location>
</feature>
<gene>
    <name evidence="3" type="ORF">QBC42DRAFT_10693</name>
</gene>
<dbReference type="AlphaFoldDB" id="A0AAV9HF39"/>
<comment type="caution">
    <text evidence="3">The sequence shown here is derived from an EMBL/GenBank/DDBJ whole genome shotgun (WGS) entry which is preliminary data.</text>
</comment>
<evidence type="ECO:0000313" key="4">
    <source>
        <dbReference type="Proteomes" id="UP001321749"/>
    </source>
</evidence>
<feature type="transmembrane region" description="Helical" evidence="2">
    <location>
        <begin position="258"/>
        <end position="278"/>
    </location>
</feature>
<name>A0AAV9HF39_9PEZI</name>
<feature type="transmembrane region" description="Helical" evidence="2">
    <location>
        <begin position="96"/>
        <end position="123"/>
    </location>
</feature>
<evidence type="ECO:0000256" key="2">
    <source>
        <dbReference type="SAM" id="Phobius"/>
    </source>
</evidence>
<dbReference type="EMBL" id="MU865041">
    <property type="protein sequence ID" value="KAK4459265.1"/>
    <property type="molecule type" value="Genomic_DNA"/>
</dbReference>